<dbReference type="EMBL" id="QJRY01000001">
    <property type="protein sequence ID" value="PYB77889.1"/>
    <property type="molecule type" value="Genomic_DNA"/>
</dbReference>
<keyword evidence="2" id="KW-1185">Reference proteome</keyword>
<gene>
    <name evidence="1" type="ORF">DMY87_00655</name>
</gene>
<dbReference type="Gene3D" id="3.30.428.10">
    <property type="entry name" value="HIT-like"/>
    <property type="match status" value="1"/>
</dbReference>
<dbReference type="Proteomes" id="UP000247536">
    <property type="component" value="Unassembled WGS sequence"/>
</dbReference>
<evidence type="ECO:0000313" key="2">
    <source>
        <dbReference type="Proteomes" id="UP000247536"/>
    </source>
</evidence>
<accession>A0ABX5NXM3</accession>
<dbReference type="RefSeq" id="WP_110790312.1">
    <property type="nucleotide sequence ID" value="NZ_QJRY01000001.1"/>
</dbReference>
<comment type="caution">
    <text evidence="1">The sequence shown here is derived from an EMBL/GenBank/DDBJ whole genome shotgun (WGS) entry which is preliminary data.</text>
</comment>
<dbReference type="SUPFAM" id="SSF54197">
    <property type="entry name" value="HIT-like"/>
    <property type="match status" value="1"/>
</dbReference>
<evidence type="ECO:0000313" key="1">
    <source>
        <dbReference type="EMBL" id="PYB77889.1"/>
    </source>
</evidence>
<dbReference type="InterPro" id="IPR036265">
    <property type="entry name" value="HIT-like_sf"/>
</dbReference>
<organism evidence="1 2">
    <name type="scientific">Rhizobium wuzhouense</name>
    <dbReference type="NCBI Taxonomy" id="1986026"/>
    <lineage>
        <taxon>Bacteria</taxon>
        <taxon>Pseudomonadati</taxon>
        <taxon>Pseudomonadota</taxon>
        <taxon>Alphaproteobacteria</taxon>
        <taxon>Hyphomicrobiales</taxon>
        <taxon>Rhizobiaceae</taxon>
        <taxon>Rhizobium/Agrobacterium group</taxon>
        <taxon>Rhizobium</taxon>
    </lineage>
</organism>
<protein>
    <submittedName>
        <fullName evidence="1">HIT family protein</fullName>
    </submittedName>
</protein>
<sequence length="164" mass="18406">MTRTPNIPPQLHIASNAHWSVNHRVNSALPGYLIIASTKATNDLSDLPVEALSSMGHVFAVVQRALKLIGAQRVYLSRFGHSPGYPLHFHAIPVYAWVEDLFWEDERYRALQKFADGPGETPTDGAELTLFIWREFCERRDPPSIKGPSVAEAIEVLRATIRFS</sequence>
<proteinExistence type="predicted"/>
<reference evidence="1 2" key="1">
    <citation type="submission" date="2018-06" db="EMBL/GenBank/DDBJ databases">
        <title>Rhizobium wuzhouense sp. nov., isolated from roots of Oryza officinalis.</title>
        <authorList>
            <person name="Yuan T."/>
        </authorList>
    </citation>
    <scope>NUCLEOTIDE SEQUENCE [LARGE SCALE GENOMIC DNA]</scope>
    <source>
        <strain evidence="1 2">W44</strain>
    </source>
</reference>
<name>A0ABX5NXM3_9HYPH</name>